<dbReference type="PANTHER" id="PTHR28185:SF1">
    <property type="entry name" value="MITOCHONDRIAL DISTRIBUTION AND MORPHOLOGY PROTEIN 34"/>
    <property type="match status" value="1"/>
</dbReference>
<feature type="region of interest" description="Disordered" evidence="10">
    <location>
        <begin position="34"/>
        <end position="62"/>
    </location>
</feature>
<dbReference type="KEGG" id="ncs:NCAS_0E00560"/>
<feature type="region of interest" description="Disordered" evidence="10">
    <location>
        <begin position="417"/>
        <end position="465"/>
    </location>
</feature>
<dbReference type="HOGENOM" id="CLU_036329_0_0_1"/>
<keyword evidence="6" id="KW-0445">Lipid transport</keyword>
<keyword evidence="9" id="KW-0472">Membrane</keyword>
<dbReference type="GO" id="GO:0008289">
    <property type="term" value="F:lipid binding"/>
    <property type="evidence" value="ECO:0007669"/>
    <property type="project" value="UniProtKB-KW"/>
</dbReference>
<feature type="compositionally biased region" description="Polar residues" evidence="10">
    <location>
        <begin position="452"/>
        <end position="465"/>
    </location>
</feature>
<dbReference type="Proteomes" id="UP000001640">
    <property type="component" value="Chromosome 5"/>
</dbReference>
<evidence type="ECO:0000259" key="11">
    <source>
        <dbReference type="PROSITE" id="PS51847"/>
    </source>
</evidence>
<feature type="compositionally biased region" description="Low complexity" evidence="10">
    <location>
        <begin position="37"/>
        <end position="62"/>
    </location>
</feature>
<keyword evidence="7" id="KW-0446">Lipid-binding</keyword>
<evidence type="ECO:0000313" key="12">
    <source>
        <dbReference type="EMBL" id="CCC70126.1"/>
    </source>
</evidence>
<dbReference type="GO" id="GO:0032865">
    <property type="term" value="C:ERMES complex"/>
    <property type="evidence" value="ECO:0007669"/>
    <property type="project" value="EnsemblFungi"/>
</dbReference>
<dbReference type="InterPro" id="IPR058825">
    <property type="entry name" value="MDM34_N"/>
</dbReference>
<name>G0VF61_NAUCA</name>
<accession>G0VF61</accession>
<gene>
    <name evidence="12" type="primary">NCAS0E00560</name>
    <name evidence="12" type="ordered locus">NCAS_0E00560</name>
</gene>
<evidence type="ECO:0000256" key="3">
    <source>
        <dbReference type="ARBA" id="ARBA00022452"/>
    </source>
</evidence>
<keyword evidence="5" id="KW-1000">Mitochondrion outer membrane</keyword>
<keyword evidence="8" id="KW-0496">Mitochondrion</keyword>
<dbReference type="STRING" id="1064592.G0VF61"/>
<reference key="2">
    <citation type="submission" date="2011-08" db="EMBL/GenBank/DDBJ databases">
        <title>Genome sequence of Naumovozyma castellii.</title>
        <authorList>
            <person name="Gordon J.L."/>
            <person name="Armisen D."/>
            <person name="Proux-Wera E."/>
            <person name="OhEigeartaigh S.S."/>
            <person name="Byrne K.P."/>
            <person name="Wolfe K.H."/>
        </authorList>
    </citation>
    <scope>NUCLEOTIDE SEQUENCE</scope>
    <source>
        <strain>Type strain:CBS 4309</strain>
    </source>
</reference>
<dbReference type="GO" id="GO:0007005">
    <property type="term" value="P:mitochondrion organization"/>
    <property type="evidence" value="ECO:0007669"/>
    <property type="project" value="EnsemblFungi"/>
</dbReference>
<evidence type="ECO:0000256" key="4">
    <source>
        <dbReference type="ARBA" id="ARBA00022692"/>
    </source>
</evidence>
<evidence type="ECO:0000256" key="7">
    <source>
        <dbReference type="ARBA" id="ARBA00023121"/>
    </source>
</evidence>
<dbReference type="PANTHER" id="PTHR28185">
    <property type="entry name" value="MITOCHONDRIAL DISTRIBUTION AND MORPHOLOGY PROTEIN 34"/>
    <property type="match status" value="1"/>
</dbReference>
<comment type="subcellular location">
    <subcellularLocation>
        <location evidence="1">Membrane</location>
    </subcellularLocation>
</comment>
<evidence type="ECO:0000256" key="5">
    <source>
        <dbReference type="ARBA" id="ARBA00022787"/>
    </source>
</evidence>
<evidence type="ECO:0000256" key="6">
    <source>
        <dbReference type="ARBA" id="ARBA00023055"/>
    </source>
</evidence>
<evidence type="ECO:0000256" key="2">
    <source>
        <dbReference type="ARBA" id="ARBA00022448"/>
    </source>
</evidence>
<evidence type="ECO:0000313" key="13">
    <source>
        <dbReference type="Proteomes" id="UP000001640"/>
    </source>
</evidence>
<keyword evidence="4" id="KW-0812">Transmembrane</keyword>
<dbReference type="AlphaFoldDB" id="G0VF61"/>
<dbReference type="Pfam" id="PF26545">
    <property type="entry name" value="Mdm34_N"/>
    <property type="match status" value="1"/>
</dbReference>
<dbReference type="EMBL" id="HE576756">
    <property type="protein sequence ID" value="CCC70126.1"/>
    <property type="molecule type" value="Genomic_DNA"/>
</dbReference>
<keyword evidence="2" id="KW-0813">Transport</keyword>
<dbReference type="PROSITE" id="PS51847">
    <property type="entry name" value="SMP"/>
    <property type="match status" value="1"/>
</dbReference>
<proteinExistence type="predicted"/>
<dbReference type="InterPro" id="IPR031468">
    <property type="entry name" value="SMP_LBD"/>
</dbReference>
<dbReference type="InterPro" id="IPR027536">
    <property type="entry name" value="MDM34"/>
</dbReference>
<dbReference type="OMA" id="PGCLERQ"/>
<feature type="domain" description="SMP-LTD" evidence="11">
    <location>
        <begin position="1"/>
        <end position="226"/>
    </location>
</feature>
<dbReference type="eggNOG" id="ENOG502QT3W">
    <property type="taxonomic scope" value="Eukaryota"/>
</dbReference>
<dbReference type="GO" id="GO:0015914">
    <property type="term" value="P:phospholipid transport"/>
    <property type="evidence" value="ECO:0007669"/>
    <property type="project" value="EnsemblFungi"/>
</dbReference>
<dbReference type="OrthoDB" id="17927at2759"/>
<evidence type="ECO:0000256" key="1">
    <source>
        <dbReference type="ARBA" id="ARBA00004370"/>
    </source>
</evidence>
<protein>
    <recommendedName>
        <fullName evidence="11">SMP-LTD domain-containing protein</fullName>
    </recommendedName>
</protein>
<evidence type="ECO:0000256" key="8">
    <source>
        <dbReference type="ARBA" id="ARBA00023128"/>
    </source>
</evidence>
<dbReference type="InParanoid" id="G0VF61"/>
<dbReference type="RefSeq" id="XP_003676487.1">
    <property type="nucleotide sequence ID" value="XM_003676439.1"/>
</dbReference>
<dbReference type="GO" id="GO:1990456">
    <property type="term" value="P:mitochondrion-endoplasmic reticulum membrane tethering"/>
    <property type="evidence" value="ECO:0007669"/>
    <property type="project" value="EnsemblFungi"/>
</dbReference>
<sequence length="545" mass="61891">MSFQFNEQMFKDNSFNDTIKQRLTSALNSFSKKNNLSHESSSSNTPSSSSSNTSSSSSASIPISHETNSLSILKSGIVVRKVNFPTIPQIEILDLDIQTTQPRSLLKGMCKISCKDATLQIQTIIESNLLLLNLEEQPVFTTPRMINNNSFQIPITMTFTKIQLEAITNIFMKDHGVSISFNDVSLNFDFDCSIKILQSTIEKRLKNSMKLVFEDILPTVIFNMSQNWFTGKSHPPANQKLIQPNNSHPRMILEESDLQELSATNMLRLSTIISSRHTLSLHSTEIHSLSTIPGCLERQNLYRFISKMPSLTCFDNCASKLQQQREKQQEIMERPSRRKNSHLPSHQINQLPQSALDEHTYNLETITNIQNHLYERSKGDHIAPRRRKVKLNLKKKKTNTNKSLPESKFTEITTQLENEISTEARTTPVPVSKESHDVTPQPDVEDDGKSKTMVSSRKSSNGSVHNETRYFKLPKRAAKYLNNSNNSSSNSITTDMIKTISPPLSPLSLSKNYRDYDNSKGFNFIGLNHHGWRWGINEDQPPPYS</sequence>
<organism evidence="12 13">
    <name type="scientific">Naumovozyma castellii</name>
    <name type="common">Yeast</name>
    <name type="synonym">Saccharomyces castellii</name>
    <dbReference type="NCBI Taxonomy" id="27288"/>
    <lineage>
        <taxon>Eukaryota</taxon>
        <taxon>Fungi</taxon>
        <taxon>Dikarya</taxon>
        <taxon>Ascomycota</taxon>
        <taxon>Saccharomycotina</taxon>
        <taxon>Saccharomycetes</taxon>
        <taxon>Saccharomycetales</taxon>
        <taxon>Saccharomycetaceae</taxon>
        <taxon>Naumovozyma</taxon>
    </lineage>
</organism>
<evidence type="ECO:0000256" key="9">
    <source>
        <dbReference type="ARBA" id="ARBA00023136"/>
    </source>
</evidence>
<dbReference type="FunCoup" id="G0VF61">
    <property type="interactions" value="79"/>
</dbReference>
<reference evidence="12 13" key="1">
    <citation type="journal article" date="2011" name="Proc. Natl. Acad. Sci. U.S.A.">
        <title>Evolutionary erosion of yeast sex chromosomes by mating-type switching accidents.</title>
        <authorList>
            <person name="Gordon J.L."/>
            <person name="Armisen D."/>
            <person name="Proux-Wera E."/>
            <person name="Oheigeartaigh S.S."/>
            <person name="Byrne K.P."/>
            <person name="Wolfe K.H."/>
        </authorList>
    </citation>
    <scope>NUCLEOTIDE SEQUENCE [LARGE SCALE GENOMIC DNA]</scope>
    <source>
        <strain evidence="13">ATCC 76901 / BCRC 22586 / CBS 4309 / NBRC 1992 / NRRL Y-12630</strain>
    </source>
</reference>
<keyword evidence="13" id="KW-1185">Reference proteome</keyword>
<evidence type="ECO:0000256" key="10">
    <source>
        <dbReference type="SAM" id="MobiDB-lite"/>
    </source>
</evidence>
<keyword evidence="3" id="KW-1134">Transmembrane beta strand</keyword>
<dbReference type="GeneID" id="96903759"/>